<accession>A0A392R9R1</accession>
<dbReference type="EMBL" id="LXQA010196139">
    <property type="protein sequence ID" value="MCI32500.1"/>
    <property type="molecule type" value="Genomic_DNA"/>
</dbReference>
<sequence length="64" mass="6920">MSNELKKCPSNPVSIFVYPPSPFSAGRPLVTPQARLHQQPQMAAMELSTPTAIAKLHCSNSPCL</sequence>
<proteinExistence type="predicted"/>
<dbReference type="Proteomes" id="UP000265520">
    <property type="component" value="Unassembled WGS sequence"/>
</dbReference>
<organism evidence="1 2">
    <name type="scientific">Trifolium medium</name>
    <dbReference type="NCBI Taxonomy" id="97028"/>
    <lineage>
        <taxon>Eukaryota</taxon>
        <taxon>Viridiplantae</taxon>
        <taxon>Streptophyta</taxon>
        <taxon>Embryophyta</taxon>
        <taxon>Tracheophyta</taxon>
        <taxon>Spermatophyta</taxon>
        <taxon>Magnoliopsida</taxon>
        <taxon>eudicotyledons</taxon>
        <taxon>Gunneridae</taxon>
        <taxon>Pentapetalae</taxon>
        <taxon>rosids</taxon>
        <taxon>fabids</taxon>
        <taxon>Fabales</taxon>
        <taxon>Fabaceae</taxon>
        <taxon>Papilionoideae</taxon>
        <taxon>50 kb inversion clade</taxon>
        <taxon>NPAAA clade</taxon>
        <taxon>Hologalegina</taxon>
        <taxon>IRL clade</taxon>
        <taxon>Trifolieae</taxon>
        <taxon>Trifolium</taxon>
    </lineage>
</organism>
<keyword evidence="2" id="KW-1185">Reference proteome</keyword>
<name>A0A392R9R1_9FABA</name>
<reference evidence="1 2" key="1">
    <citation type="journal article" date="2018" name="Front. Plant Sci.">
        <title>Red Clover (Trifolium pratense) and Zigzag Clover (T. medium) - A Picture of Genomic Similarities and Differences.</title>
        <authorList>
            <person name="Dluhosova J."/>
            <person name="Istvanek J."/>
            <person name="Nedelnik J."/>
            <person name="Repkova J."/>
        </authorList>
    </citation>
    <scope>NUCLEOTIDE SEQUENCE [LARGE SCALE GENOMIC DNA]</scope>
    <source>
        <strain evidence="2">cv. 10/8</strain>
        <tissue evidence="1">Leaf</tissue>
    </source>
</reference>
<comment type="caution">
    <text evidence="1">The sequence shown here is derived from an EMBL/GenBank/DDBJ whole genome shotgun (WGS) entry which is preliminary data.</text>
</comment>
<evidence type="ECO:0000313" key="1">
    <source>
        <dbReference type="EMBL" id="MCI32500.1"/>
    </source>
</evidence>
<dbReference type="AlphaFoldDB" id="A0A392R9R1"/>
<protein>
    <submittedName>
        <fullName evidence="1">Uncharacterized protein</fullName>
    </submittedName>
</protein>
<evidence type="ECO:0000313" key="2">
    <source>
        <dbReference type="Proteomes" id="UP000265520"/>
    </source>
</evidence>